<accession>A0A7X0SMM8</accession>
<evidence type="ECO:0000313" key="2">
    <source>
        <dbReference type="Proteomes" id="UP000564644"/>
    </source>
</evidence>
<dbReference type="InterPro" id="IPR031009">
    <property type="entry name" value="Tcm_partner"/>
</dbReference>
<evidence type="ECO:0000313" key="1">
    <source>
        <dbReference type="EMBL" id="MBB6732808.1"/>
    </source>
</evidence>
<reference evidence="1 2" key="1">
    <citation type="submission" date="2020-08" db="EMBL/GenBank/DDBJ databases">
        <title>Cohnella phylogeny.</title>
        <authorList>
            <person name="Dunlap C."/>
        </authorList>
    </citation>
    <scope>NUCLEOTIDE SEQUENCE [LARGE SCALE GENOMIC DNA]</scope>
    <source>
        <strain evidence="1 2">CBP 2801</strain>
    </source>
</reference>
<dbReference type="EMBL" id="JACJVO010000021">
    <property type="protein sequence ID" value="MBB6732808.1"/>
    <property type="molecule type" value="Genomic_DNA"/>
</dbReference>
<comment type="caution">
    <text evidence="1">The sequence shown here is derived from an EMBL/GenBank/DDBJ whole genome shotgun (WGS) entry which is preliminary data.</text>
</comment>
<dbReference type="RefSeq" id="WP_185130460.1">
    <property type="nucleotide sequence ID" value="NZ_JACJVO010000021.1"/>
</dbReference>
<name>A0A7X0SMM8_9BACL</name>
<dbReference type="AlphaFoldDB" id="A0A7X0SMM8"/>
<protein>
    <submittedName>
        <fullName evidence="1">Three-Cys-motif partner protein TcmP</fullName>
    </submittedName>
</protein>
<proteinExistence type="predicted"/>
<keyword evidence="2" id="KW-1185">Reference proteome</keyword>
<sequence length="395" mass="45195">MTGEFFEELQKHSDAKLRILNNYVIPWMRKIVLGTQFFGGKCLVIDGFAGAGIYDDGSDGSPMILLKNAVDFYEQARQHGWPEPNIFLIFIEGNYANYRSLKSNINKVIGIDVESDLKEKFFFASEKYPTINVACLNEEIQYVLQTLLGSVSSLIPSFCFIDPFGFSQTPFELIKAFMKNERAEILLNFIYEETNRFIRAKDPKVQLHISRHFGVDDLADLQSFLADKSPVVRKQIIVSFYASQLRVEAGAKHVQSFEIMKNGRTKLVLFFATKSDVGLDVMKKAMWGIDDTGSYLYDDRRQGNQIEFDFFSDLRHAENVEKLTAEIYNEFSGRDKVTKEMIEHFVVVSTNFPTGKLVTAALKKLENGRLIMDVKKKDGSNRRPGTFKDVYINFI</sequence>
<dbReference type="Proteomes" id="UP000564644">
    <property type="component" value="Unassembled WGS sequence"/>
</dbReference>
<gene>
    <name evidence="1" type="primary">tcmP</name>
    <name evidence="1" type="ORF">H7C18_17990</name>
</gene>
<dbReference type="NCBIfam" id="TIGR04474">
    <property type="entry name" value="tcm_partner"/>
    <property type="match status" value="1"/>
</dbReference>
<organism evidence="1 2">
    <name type="scientific">Cohnella zeiphila</name>
    <dbReference type="NCBI Taxonomy" id="2761120"/>
    <lineage>
        <taxon>Bacteria</taxon>
        <taxon>Bacillati</taxon>
        <taxon>Bacillota</taxon>
        <taxon>Bacilli</taxon>
        <taxon>Bacillales</taxon>
        <taxon>Paenibacillaceae</taxon>
        <taxon>Cohnella</taxon>
    </lineage>
</organism>